<keyword evidence="2" id="KW-0328">Glycosyltransferase</keyword>
<keyword evidence="6" id="KW-0472">Membrane</keyword>
<keyword evidence="3" id="KW-0808">Transferase</keyword>
<evidence type="ECO:0000256" key="3">
    <source>
        <dbReference type="ARBA" id="ARBA00022679"/>
    </source>
</evidence>
<dbReference type="GO" id="GO:0016757">
    <property type="term" value="F:glycosyltransferase activity"/>
    <property type="evidence" value="ECO:0007669"/>
    <property type="project" value="UniProtKB-KW"/>
</dbReference>
<dbReference type="Proteomes" id="UP000449846">
    <property type="component" value="Unassembled WGS sequence"/>
</dbReference>
<dbReference type="AlphaFoldDB" id="A0A844HNM2"/>
<protein>
    <submittedName>
        <fullName evidence="9">DUF563 domain-containing protein</fullName>
    </submittedName>
</protein>
<evidence type="ECO:0000256" key="2">
    <source>
        <dbReference type="ARBA" id="ARBA00022676"/>
    </source>
</evidence>
<dbReference type="OrthoDB" id="288504at2"/>
<name>A0A844HNM2_9RHOB</name>
<feature type="domain" description="Glycosyltransferase 61 catalytic" evidence="8">
    <location>
        <begin position="148"/>
        <end position="362"/>
    </location>
</feature>
<dbReference type="PANTHER" id="PTHR20961:SF38">
    <property type="entry name" value="PROTEIN O-LINKED-MANNOSE BETA-1,4-N-ACETYLGLUCOSAMINYLTRANSFERASE 2"/>
    <property type="match status" value="1"/>
</dbReference>
<keyword evidence="7" id="KW-0325">Glycoprotein</keyword>
<gene>
    <name evidence="9" type="ORF">GL300_19770</name>
</gene>
<evidence type="ECO:0000256" key="7">
    <source>
        <dbReference type="ARBA" id="ARBA00023180"/>
    </source>
</evidence>
<evidence type="ECO:0000313" key="9">
    <source>
        <dbReference type="EMBL" id="MTH61456.1"/>
    </source>
</evidence>
<evidence type="ECO:0000256" key="4">
    <source>
        <dbReference type="ARBA" id="ARBA00022692"/>
    </source>
</evidence>
<comment type="caution">
    <text evidence="9">The sequence shown here is derived from an EMBL/GenBank/DDBJ whole genome shotgun (WGS) entry which is preliminary data.</text>
</comment>
<accession>A0A844HNM2</accession>
<keyword evidence="5" id="KW-1133">Transmembrane helix</keyword>
<evidence type="ECO:0000256" key="1">
    <source>
        <dbReference type="ARBA" id="ARBA00004167"/>
    </source>
</evidence>
<keyword evidence="10" id="KW-1185">Reference proteome</keyword>
<dbReference type="Pfam" id="PF04577">
    <property type="entry name" value="Glyco_transf_61"/>
    <property type="match status" value="1"/>
</dbReference>
<reference evidence="9 10" key="1">
    <citation type="submission" date="2019-11" db="EMBL/GenBank/DDBJ databases">
        <authorList>
            <person name="Dong K."/>
        </authorList>
    </citation>
    <scope>NUCLEOTIDE SEQUENCE [LARGE SCALE GENOMIC DNA]</scope>
    <source>
        <strain evidence="9 10">NBRC 112902</strain>
    </source>
</reference>
<evidence type="ECO:0000313" key="10">
    <source>
        <dbReference type="Proteomes" id="UP000449846"/>
    </source>
</evidence>
<evidence type="ECO:0000256" key="6">
    <source>
        <dbReference type="ARBA" id="ARBA00023136"/>
    </source>
</evidence>
<organism evidence="9 10">
    <name type="scientific">Paracoccus litorisediminis</name>
    <dbReference type="NCBI Taxonomy" id="2006130"/>
    <lineage>
        <taxon>Bacteria</taxon>
        <taxon>Pseudomonadati</taxon>
        <taxon>Pseudomonadota</taxon>
        <taxon>Alphaproteobacteria</taxon>
        <taxon>Rhodobacterales</taxon>
        <taxon>Paracoccaceae</taxon>
        <taxon>Paracoccus</taxon>
    </lineage>
</organism>
<dbReference type="GO" id="GO:0016020">
    <property type="term" value="C:membrane"/>
    <property type="evidence" value="ECO:0007669"/>
    <property type="project" value="UniProtKB-SubCell"/>
</dbReference>
<keyword evidence="4" id="KW-0812">Transmembrane</keyword>
<proteinExistence type="predicted"/>
<comment type="subcellular location">
    <subcellularLocation>
        <location evidence="1">Membrane</location>
        <topology evidence="1">Single-pass membrane protein</topology>
    </subcellularLocation>
</comment>
<dbReference type="RefSeq" id="WP_155041413.1">
    <property type="nucleotide sequence ID" value="NZ_WMIG01000016.1"/>
</dbReference>
<sequence>MKFFNFKKHAGIRFLHPPTDFLSPRPLGNVVAHNITTNERRRILLDTHINDYYWHRRMSCGYQLSTLLAEISNPGIEKKFLSSDGLVVLNGAAGDRARNALKRKANDPALIANYLKDNWIELQDPVSVPVSSGFRGECVIEAKNYFNFFHFMTESLHKVSSLDGIDASIDSVRFISKSKEVKPFVESWVREAGLSNDFPVSLTEIKPSESFGSSIVTPLSAKHLLYQLSGSHHDAIEATKPAGRTWDGYDARPHPVKILATNSFDDTLYSFRRRMIDLAMRHVERKWSSRIYAIRSSALLRSRKMEGEEDLIVELTKNGFEVVCFENMSPLEQVKCVSGARCVVMQHGAGMSNMIFARENAHFFEIGTYQTALARWGDFISLSHVSGCNYHHIFSNMDFADDFDPVFARDGLIAPKLDGVSIERIVHIIKSSLSDKRSGILLGLERHFNYYVSRRAYRHAFRLLDANASFFDNIGDYWMLRGRLNELSSHTESSIDNFYRAWDLSGSESAWVQFMRLSSESDPRRKLRNS</sequence>
<dbReference type="InterPro" id="IPR007657">
    <property type="entry name" value="Glycosyltransferase_61"/>
</dbReference>
<dbReference type="EMBL" id="WMIG01000016">
    <property type="protein sequence ID" value="MTH61456.1"/>
    <property type="molecule type" value="Genomic_DNA"/>
</dbReference>
<evidence type="ECO:0000259" key="8">
    <source>
        <dbReference type="Pfam" id="PF04577"/>
    </source>
</evidence>
<dbReference type="PANTHER" id="PTHR20961">
    <property type="entry name" value="GLYCOSYLTRANSFERASE"/>
    <property type="match status" value="1"/>
</dbReference>
<evidence type="ECO:0000256" key="5">
    <source>
        <dbReference type="ARBA" id="ARBA00022989"/>
    </source>
</evidence>
<dbReference type="InterPro" id="IPR049625">
    <property type="entry name" value="Glyco_transf_61_cat"/>
</dbReference>